<evidence type="ECO:0000313" key="2">
    <source>
        <dbReference type="EMBL" id="NJP64828.1"/>
    </source>
</evidence>
<sequence length="443" mass="47255">MTKHQIDPRQCSDSDLTRHLLAARGTQWMRGNRGDPYALILRAQGIDPHFLYRGMRGQPVLRQAESDVWVVADHAAGAQILADERLAPAAPGGGRRRRPRVFGIDSSSTLKHVLSVDDSLLALDHEERRRLTELVGPALGVAGLERWHGPVREEFTAALDAAGDSFDLVNDVLRPGVAAVLDRMLGLGPERRTRLQALGPDLSPVLDALLCPPTLNGARRLVASVDALRELLDEVVAERVGEDADGGAERDLLAALRAVAGEQDTVTALMLAAGVGSEVAVTLTGNAVLALLDHPDQWELLRGDPGAAGDAVEETLRFEPPVRLDSRIAGQRMEIAGQEIGKGDQVVVLVDAANRDPGLLSGAEEFRLGRPGRADHLSLADGSHLALLAPMVRLLATGALASLAAAPGAALLRRDGDVVHRMRTPVTRSIARCPLTRPGVTPR</sequence>
<accession>A0ABX1AHJ0</accession>
<dbReference type="InterPro" id="IPR030958">
    <property type="entry name" value="P450-rel_GT_act"/>
</dbReference>
<gene>
    <name evidence="2" type="ORF">HCJ92_00645</name>
</gene>
<dbReference type="PANTHER" id="PTHR46696:SF1">
    <property type="entry name" value="CYTOCHROME P450 YJIB-RELATED"/>
    <property type="match status" value="1"/>
</dbReference>
<reference evidence="2 3" key="1">
    <citation type="submission" date="2020-03" db="EMBL/GenBank/DDBJ databases">
        <title>Draft genome of Streptomyces sp. ventii, isolated from the Axial Seamount in the Pacific Ocean, and resequencing of the two type strains Streptomyces lonarensis strain NCL 716 and Streptomyces bohaiensis strain 11A07.</title>
        <authorList>
            <person name="Loughran R.M."/>
            <person name="Pfannmuller K.M."/>
            <person name="Wasson B.J."/>
            <person name="Deadmond M.C."/>
            <person name="Paddock B.E."/>
            <person name="Koyack M.J."/>
            <person name="Gallegos D.A."/>
            <person name="Mitchell E.A."/>
            <person name="Ushijima B."/>
            <person name="Saw J.H."/>
            <person name="Mcphail K.L."/>
            <person name="Videau P."/>
        </authorList>
    </citation>
    <scope>NUCLEOTIDE SEQUENCE [LARGE SCALE GENOMIC DNA]</scope>
    <source>
        <strain evidence="3">5675061</strain>
    </source>
</reference>
<dbReference type="InterPro" id="IPR001128">
    <property type="entry name" value="Cyt_P450"/>
</dbReference>
<evidence type="ECO:0000256" key="1">
    <source>
        <dbReference type="ARBA" id="ARBA00010617"/>
    </source>
</evidence>
<dbReference type="InterPro" id="IPR036396">
    <property type="entry name" value="Cyt_P450_sf"/>
</dbReference>
<name>A0ABX1AHJ0_9ACTN</name>
<dbReference type="SUPFAM" id="SSF48264">
    <property type="entry name" value="Cytochrome P450"/>
    <property type="match status" value="1"/>
</dbReference>
<dbReference type="EMBL" id="JAAVJB010000002">
    <property type="protein sequence ID" value="NJP64828.1"/>
    <property type="molecule type" value="Genomic_DNA"/>
</dbReference>
<proteinExistence type="inferred from homology"/>
<protein>
    <submittedName>
        <fullName evidence="2">P450-derived glycosyltransferase activator</fullName>
    </submittedName>
</protein>
<dbReference type="Proteomes" id="UP000746503">
    <property type="component" value="Unassembled WGS sequence"/>
</dbReference>
<dbReference type="RefSeq" id="WP_167931350.1">
    <property type="nucleotide sequence ID" value="NZ_JAAVJB010000002.1"/>
</dbReference>
<comment type="similarity">
    <text evidence="1">Belongs to the cytochrome P450 family.</text>
</comment>
<organism evidence="2 3">
    <name type="scientific">Streptomyces spiramenti</name>
    <dbReference type="NCBI Taxonomy" id="2720606"/>
    <lineage>
        <taxon>Bacteria</taxon>
        <taxon>Bacillati</taxon>
        <taxon>Actinomycetota</taxon>
        <taxon>Actinomycetes</taxon>
        <taxon>Kitasatosporales</taxon>
        <taxon>Streptomycetaceae</taxon>
        <taxon>Streptomyces</taxon>
    </lineage>
</organism>
<evidence type="ECO:0000313" key="3">
    <source>
        <dbReference type="Proteomes" id="UP000746503"/>
    </source>
</evidence>
<dbReference type="Pfam" id="PF00067">
    <property type="entry name" value="p450"/>
    <property type="match status" value="1"/>
</dbReference>
<comment type="caution">
    <text evidence="2">The sequence shown here is derived from an EMBL/GenBank/DDBJ whole genome shotgun (WGS) entry which is preliminary data.</text>
</comment>
<dbReference type="NCBIfam" id="TIGR04515">
    <property type="entry name" value="P450_rel_GT_act"/>
    <property type="match status" value="1"/>
</dbReference>
<dbReference type="PANTHER" id="PTHR46696">
    <property type="entry name" value="P450, PUTATIVE (EUROFUNG)-RELATED"/>
    <property type="match status" value="1"/>
</dbReference>
<dbReference type="Gene3D" id="1.10.630.10">
    <property type="entry name" value="Cytochrome P450"/>
    <property type="match status" value="1"/>
</dbReference>
<keyword evidence="3" id="KW-1185">Reference proteome</keyword>